<dbReference type="PANTHER" id="PTHR18901">
    <property type="entry name" value="2-DEOXYGLUCOSE-6-PHOSPHATE PHOSPHATASE 2"/>
    <property type="match status" value="1"/>
</dbReference>
<dbReference type="SFLD" id="SFLDG01129">
    <property type="entry name" value="C1.5:_HAD__Beta-PGM__Phosphata"/>
    <property type="match status" value="1"/>
</dbReference>
<dbReference type="InterPro" id="IPR023198">
    <property type="entry name" value="PGP-like_dom2"/>
</dbReference>
<organism evidence="1 2">
    <name type="scientific">Cymbomonas tetramitiformis</name>
    <dbReference type="NCBI Taxonomy" id="36881"/>
    <lineage>
        <taxon>Eukaryota</taxon>
        <taxon>Viridiplantae</taxon>
        <taxon>Chlorophyta</taxon>
        <taxon>Pyramimonadophyceae</taxon>
        <taxon>Pyramimonadales</taxon>
        <taxon>Pyramimonadaceae</taxon>
        <taxon>Cymbomonas</taxon>
    </lineage>
</organism>
<reference evidence="1 2" key="1">
    <citation type="journal article" date="2015" name="Genome Biol. Evol.">
        <title>Comparative Genomics of a Bacterivorous Green Alga Reveals Evolutionary Causalities and Consequences of Phago-Mixotrophic Mode of Nutrition.</title>
        <authorList>
            <person name="Burns J.A."/>
            <person name="Paasch A."/>
            <person name="Narechania A."/>
            <person name="Kim E."/>
        </authorList>
    </citation>
    <scope>NUCLEOTIDE SEQUENCE [LARGE SCALE GENOMIC DNA]</scope>
    <source>
        <strain evidence="1 2">PLY_AMNH</strain>
    </source>
</reference>
<dbReference type="Gene3D" id="3.40.50.1000">
    <property type="entry name" value="HAD superfamily/HAD-like"/>
    <property type="match status" value="1"/>
</dbReference>
<dbReference type="Proteomes" id="UP001190700">
    <property type="component" value="Unassembled WGS sequence"/>
</dbReference>
<dbReference type="NCBIfam" id="TIGR01509">
    <property type="entry name" value="HAD-SF-IA-v3"/>
    <property type="match status" value="1"/>
</dbReference>
<dbReference type="SUPFAM" id="SSF56784">
    <property type="entry name" value="HAD-like"/>
    <property type="match status" value="1"/>
</dbReference>
<keyword evidence="2" id="KW-1185">Reference proteome</keyword>
<evidence type="ECO:0000313" key="2">
    <source>
        <dbReference type="Proteomes" id="UP001190700"/>
    </source>
</evidence>
<dbReference type="PANTHER" id="PTHR18901:SF38">
    <property type="entry name" value="PSEUDOURIDINE-5'-PHOSPHATASE"/>
    <property type="match status" value="1"/>
</dbReference>
<name>A0AAE0FGF3_9CHLO</name>
<dbReference type="SFLD" id="SFLDS00003">
    <property type="entry name" value="Haloacid_Dehalogenase"/>
    <property type="match status" value="1"/>
</dbReference>
<dbReference type="Gene3D" id="1.10.150.240">
    <property type="entry name" value="Putative phosphatase, domain 2"/>
    <property type="match status" value="1"/>
</dbReference>
<dbReference type="AlphaFoldDB" id="A0AAE0FGF3"/>
<dbReference type="EMBL" id="LGRX02018819">
    <property type="protein sequence ID" value="KAK3259361.1"/>
    <property type="molecule type" value="Genomic_DNA"/>
</dbReference>
<proteinExistence type="predicted"/>
<dbReference type="GO" id="GO:0016791">
    <property type="term" value="F:phosphatase activity"/>
    <property type="evidence" value="ECO:0007669"/>
    <property type="project" value="TreeGrafter"/>
</dbReference>
<evidence type="ECO:0000313" key="1">
    <source>
        <dbReference type="EMBL" id="KAK3259361.1"/>
    </source>
</evidence>
<gene>
    <name evidence="1" type="ORF">CYMTET_31636</name>
</gene>
<dbReference type="InterPro" id="IPR036412">
    <property type="entry name" value="HAD-like_sf"/>
</dbReference>
<sequence>MTTSPPVVIFDCDGTLLDTEPAYLEAESAIAARHGGVTLEKFKTVVPRLLGTVPLDSARIVIEEFQLPITPEQYLSERDELTSKLFPHVGILPGCERLVTHLQSCGIPFGIATSSSRKMFLLKMKNKQEWLHTFKAVVTGDDVAHGKPHPEIFEKAARALGSDPGPHCIVFEDAPAGIQAGRAAGGMRCVGLVNEFTNRSLYQDAGAEILLSSMEEFLTSDCLEQFGLPPFPS</sequence>
<accession>A0AAE0FGF3</accession>
<dbReference type="InterPro" id="IPR023214">
    <property type="entry name" value="HAD_sf"/>
</dbReference>
<protein>
    <submittedName>
        <fullName evidence="1">Uncharacterized protein</fullName>
    </submittedName>
</protein>
<comment type="caution">
    <text evidence="1">The sequence shown here is derived from an EMBL/GenBank/DDBJ whole genome shotgun (WGS) entry which is preliminary data.</text>
</comment>
<dbReference type="Pfam" id="PF00702">
    <property type="entry name" value="Hydrolase"/>
    <property type="match status" value="1"/>
</dbReference>
<dbReference type="InterPro" id="IPR006439">
    <property type="entry name" value="HAD-SF_hydro_IA"/>
</dbReference>